<dbReference type="InterPro" id="IPR017972">
    <property type="entry name" value="Cyt_P450_CS"/>
</dbReference>
<dbReference type="Pfam" id="PF00067">
    <property type="entry name" value="p450"/>
    <property type="match status" value="1"/>
</dbReference>
<comment type="caution">
    <text evidence="11">The sequence shown here is derived from an EMBL/GenBank/DDBJ whole genome shotgun (WGS) entry which is preliminary data.</text>
</comment>
<dbReference type="GO" id="GO:0004497">
    <property type="term" value="F:monooxygenase activity"/>
    <property type="evidence" value="ECO:0007669"/>
    <property type="project" value="UniProtKB-KW"/>
</dbReference>
<keyword evidence="7 9" id="KW-0503">Monooxygenase</keyword>
<evidence type="ECO:0000256" key="3">
    <source>
        <dbReference type="ARBA" id="ARBA00022617"/>
    </source>
</evidence>
<keyword evidence="5 9" id="KW-0560">Oxidoreductase</keyword>
<evidence type="ECO:0000256" key="2">
    <source>
        <dbReference type="ARBA" id="ARBA00010617"/>
    </source>
</evidence>
<reference evidence="11 12" key="1">
    <citation type="submission" date="2018-10" db="EMBL/GenBank/DDBJ databases">
        <title>Pan-genome distribution and transcriptional activeness of fungal secondary metabolism genes in Aspergillus section Fumigati.</title>
        <authorList>
            <person name="Takahashi H."/>
            <person name="Umemura M."/>
            <person name="Ninomiya A."/>
            <person name="Kusuya Y."/>
            <person name="Urayama S."/>
            <person name="Shimizu M."/>
            <person name="Watanabe A."/>
            <person name="Kamei K."/>
            <person name="Yaguchi T."/>
            <person name="Hagiwara D."/>
        </authorList>
    </citation>
    <scope>NUCLEOTIDE SEQUENCE [LARGE SCALE GENOMIC DNA]</scope>
    <source>
        <strain evidence="11 12">IFM 55266</strain>
    </source>
</reference>
<feature type="binding site" description="axial binding residue" evidence="8">
    <location>
        <position position="371"/>
    </location>
    <ligand>
        <name>heme</name>
        <dbReference type="ChEBI" id="CHEBI:30413"/>
    </ligand>
    <ligandPart>
        <name>Fe</name>
        <dbReference type="ChEBI" id="CHEBI:18248"/>
    </ligandPart>
</feature>
<dbReference type="GO" id="GO:0016705">
    <property type="term" value="F:oxidoreductase activity, acting on paired donors, with incorporation or reduction of molecular oxygen"/>
    <property type="evidence" value="ECO:0007669"/>
    <property type="project" value="InterPro"/>
</dbReference>
<sequence>MHQHYGDIVRVAPDELAFSHPDAWLEIMGHKKTGEEMDKADWFYRMSEQGALCIANERREQHSRLRRQLAPRFSEKCMRDQEPMIRGYIDLLLQRLRENSRDGQPVVISDWYNYTTFDIIGDLAFGEPFGCLRWGDYDGWVKGIFACVRIGAVLQTLAFIPWLKKLALAMVPKAMQEDRKREMQQTEAKMRRRMAATDERVDLIEGLLKKREELNLRIDELIANAEILILAGSETTASLLSGVTYLLLQNPSAYQQLVNEVRSTFSSEEEINFISVNQLTYMLACLDEALRMYPPVANGLPRVVPKGGSQILGQYIPEQTYVAIHQWALYHREKYFAEPNAFHPERFLGDPRFDSDRRDALQPFHIGPRNCLGRNLAYAEMRLILALIVFNFDMEIDQDSHGWIKQRNFVVWEKPPLKVYLSPVARES</sequence>
<dbReference type="Gene3D" id="1.10.630.10">
    <property type="entry name" value="Cytochrome P450"/>
    <property type="match status" value="1"/>
</dbReference>
<dbReference type="InterPro" id="IPR001128">
    <property type="entry name" value="Cyt_P450"/>
</dbReference>
<evidence type="ECO:0000256" key="4">
    <source>
        <dbReference type="ARBA" id="ARBA00022723"/>
    </source>
</evidence>
<gene>
    <name evidence="11" type="ORF">Asppvi_010768</name>
</gene>
<evidence type="ECO:0000256" key="7">
    <source>
        <dbReference type="ARBA" id="ARBA00023033"/>
    </source>
</evidence>
<evidence type="ECO:0000256" key="10">
    <source>
        <dbReference type="SAM" id="Coils"/>
    </source>
</evidence>
<dbReference type="OrthoDB" id="1470350at2759"/>
<evidence type="ECO:0000256" key="5">
    <source>
        <dbReference type="ARBA" id="ARBA00023002"/>
    </source>
</evidence>
<keyword evidence="4 8" id="KW-0479">Metal-binding</keyword>
<dbReference type="RefSeq" id="XP_043162541.1">
    <property type="nucleotide sequence ID" value="XM_043306606.1"/>
</dbReference>
<dbReference type="InterPro" id="IPR050121">
    <property type="entry name" value="Cytochrome_P450_monoxygenase"/>
</dbReference>
<dbReference type="AlphaFoldDB" id="A0A9P3F0E4"/>
<dbReference type="GO" id="GO:0005506">
    <property type="term" value="F:iron ion binding"/>
    <property type="evidence" value="ECO:0007669"/>
    <property type="project" value="InterPro"/>
</dbReference>
<protein>
    <recommendedName>
        <fullName evidence="13">Cytochrome P450</fullName>
    </recommendedName>
</protein>
<comment type="cofactor">
    <cofactor evidence="1 8">
        <name>heme</name>
        <dbReference type="ChEBI" id="CHEBI:30413"/>
    </cofactor>
</comment>
<dbReference type="PANTHER" id="PTHR24305:SF230">
    <property type="entry name" value="P450, PUTATIVE (EUROFUNG)-RELATED"/>
    <property type="match status" value="1"/>
</dbReference>
<dbReference type="PROSITE" id="PS00086">
    <property type="entry name" value="CYTOCHROME_P450"/>
    <property type="match status" value="1"/>
</dbReference>
<dbReference type="EMBL" id="BHVY01000008">
    <property type="protein sequence ID" value="GIJ91795.1"/>
    <property type="molecule type" value="Genomic_DNA"/>
</dbReference>
<evidence type="ECO:0000256" key="8">
    <source>
        <dbReference type="PIRSR" id="PIRSR602401-1"/>
    </source>
</evidence>
<dbReference type="PANTHER" id="PTHR24305">
    <property type="entry name" value="CYTOCHROME P450"/>
    <property type="match status" value="1"/>
</dbReference>
<dbReference type="SUPFAM" id="SSF48264">
    <property type="entry name" value="Cytochrome P450"/>
    <property type="match status" value="1"/>
</dbReference>
<dbReference type="GO" id="GO:0044283">
    <property type="term" value="P:small molecule biosynthetic process"/>
    <property type="evidence" value="ECO:0007669"/>
    <property type="project" value="UniProtKB-ARBA"/>
</dbReference>
<dbReference type="GO" id="GO:0020037">
    <property type="term" value="F:heme binding"/>
    <property type="evidence" value="ECO:0007669"/>
    <property type="project" value="InterPro"/>
</dbReference>
<evidence type="ECO:0000256" key="1">
    <source>
        <dbReference type="ARBA" id="ARBA00001971"/>
    </source>
</evidence>
<evidence type="ECO:0008006" key="13">
    <source>
        <dbReference type="Google" id="ProtNLM"/>
    </source>
</evidence>
<keyword evidence="10" id="KW-0175">Coiled coil</keyword>
<dbReference type="PRINTS" id="PR00385">
    <property type="entry name" value="P450"/>
</dbReference>
<organism evidence="11 12">
    <name type="scientific">Aspergillus pseudoviridinutans</name>
    <dbReference type="NCBI Taxonomy" id="1517512"/>
    <lineage>
        <taxon>Eukaryota</taxon>
        <taxon>Fungi</taxon>
        <taxon>Dikarya</taxon>
        <taxon>Ascomycota</taxon>
        <taxon>Pezizomycotina</taxon>
        <taxon>Eurotiomycetes</taxon>
        <taxon>Eurotiomycetidae</taxon>
        <taxon>Eurotiales</taxon>
        <taxon>Aspergillaceae</taxon>
        <taxon>Aspergillus</taxon>
        <taxon>Aspergillus subgen. Fumigati</taxon>
    </lineage>
</organism>
<dbReference type="InterPro" id="IPR036396">
    <property type="entry name" value="Cyt_P450_sf"/>
</dbReference>
<feature type="coiled-coil region" evidence="10">
    <location>
        <begin position="204"/>
        <end position="231"/>
    </location>
</feature>
<name>A0A9P3F0E4_9EURO</name>
<evidence type="ECO:0000313" key="11">
    <source>
        <dbReference type="EMBL" id="GIJ91795.1"/>
    </source>
</evidence>
<keyword evidence="12" id="KW-1185">Reference proteome</keyword>
<proteinExistence type="inferred from homology"/>
<dbReference type="InterPro" id="IPR002401">
    <property type="entry name" value="Cyt_P450_E_grp-I"/>
</dbReference>
<dbReference type="PRINTS" id="PR00463">
    <property type="entry name" value="EP450I"/>
</dbReference>
<dbReference type="Proteomes" id="UP001043456">
    <property type="component" value="Unassembled WGS sequence"/>
</dbReference>
<keyword evidence="6 8" id="KW-0408">Iron</keyword>
<comment type="similarity">
    <text evidence="2 9">Belongs to the cytochrome P450 family.</text>
</comment>
<keyword evidence="3 8" id="KW-0349">Heme</keyword>
<evidence type="ECO:0000256" key="6">
    <source>
        <dbReference type="ARBA" id="ARBA00023004"/>
    </source>
</evidence>
<dbReference type="CDD" id="cd11058">
    <property type="entry name" value="CYP60B-like"/>
    <property type="match status" value="1"/>
</dbReference>
<dbReference type="FunFam" id="1.10.630.10:FF:000047">
    <property type="entry name" value="Cytochrome P450 monooxygenase"/>
    <property type="match status" value="1"/>
</dbReference>
<dbReference type="GeneID" id="67009378"/>
<evidence type="ECO:0000313" key="12">
    <source>
        <dbReference type="Proteomes" id="UP001043456"/>
    </source>
</evidence>
<dbReference type="GO" id="GO:0009403">
    <property type="term" value="P:toxin biosynthetic process"/>
    <property type="evidence" value="ECO:0007669"/>
    <property type="project" value="UniProtKB-ARBA"/>
</dbReference>
<accession>A0A9P3F0E4</accession>
<evidence type="ECO:0000256" key="9">
    <source>
        <dbReference type="RuleBase" id="RU000461"/>
    </source>
</evidence>